<evidence type="ECO:0000313" key="1">
    <source>
        <dbReference type="EMBL" id="KAI3735565.1"/>
    </source>
</evidence>
<accession>A0ACB9CMQ9</accession>
<proteinExistence type="predicted"/>
<organism evidence="1 2">
    <name type="scientific">Arctium lappa</name>
    <name type="common">Greater burdock</name>
    <name type="synonym">Lappa major</name>
    <dbReference type="NCBI Taxonomy" id="4217"/>
    <lineage>
        <taxon>Eukaryota</taxon>
        <taxon>Viridiplantae</taxon>
        <taxon>Streptophyta</taxon>
        <taxon>Embryophyta</taxon>
        <taxon>Tracheophyta</taxon>
        <taxon>Spermatophyta</taxon>
        <taxon>Magnoliopsida</taxon>
        <taxon>eudicotyledons</taxon>
        <taxon>Gunneridae</taxon>
        <taxon>Pentapetalae</taxon>
        <taxon>asterids</taxon>
        <taxon>campanulids</taxon>
        <taxon>Asterales</taxon>
        <taxon>Asteraceae</taxon>
        <taxon>Carduoideae</taxon>
        <taxon>Cardueae</taxon>
        <taxon>Arctiinae</taxon>
        <taxon>Arctium</taxon>
    </lineage>
</organism>
<dbReference type="EMBL" id="CM042050">
    <property type="protein sequence ID" value="KAI3735565.1"/>
    <property type="molecule type" value="Genomic_DNA"/>
</dbReference>
<gene>
    <name evidence="1" type="ORF">L6452_15071</name>
</gene>
<reference evidence="1 2" key="2">
    <citation type="journal article" date="2022" name="Mol. Ecol. Resour.">
        <title>The genomes of chicory, endive, great burdock and yacon provide insights into Asteraceae paleo-polyploidization history and plant inulin production.</title>
        <authorList>
            <person name="Fan W."/>
            <person name="Wang S."/>
            <person name="Wang H."/>
            <person name="Wang A."/>
            <person name="Jiang F."/>
            <person name="Liu H."/>
            <person name="Zhao H."/>
            <person name="Xu D."/>
            <person name="Zhang Y."/>
        </authorList>
    </citation>
    <scope>NUCLEOTIDE SEQUENCE [LARGE SCALE GENOMIC DNA]</scope>
    <source>
        <strain evidence="2">cv. Niubang</strain>
    </source>
</reference>
<dbReference type="Proteomes" id="UP001055879">
    <property type="component" value="Linkage Group LG04"/>
</dbReference>
<reference evidence="2" key="1">
    <citation type="journal article" date="2022" name="Mol. Ecol. Resour.">
        <title>The genomes of chicory, endive, great burdock and yacon provide insights into Asteraceae palaeo-polyploidization history and plant inulin production.</title>
        <authorList>
            <person name="Fan W."/>
            <person name="Wang S."/>
            <person name="Wang H."/>
            <person name="Wang A."/>
            <person name="Jiang F."/>
            <person name="Liu H."/>
            <person name="Zhao H."/>
            <person name="Xu D."/>
            <person name="Zhang Y."/>
        </authorList>
    </citation>
    <scope>NUCLEOTIDE SEQUENCE [LARGE SCALE GENOMIC DNA]</scope>
    <source>
        <strain evidence="2">cv. Niubang</strain>
    </source>
</reference>
<sequence length="424" mass="46690">MIILLKSHGLYTYVTGASKVPVQEPTENVVDFAKRMNEWDINNARILGFINASTTLGFSCQTNVRASLLHRQPLPTLEEAISELISEETRLHMRSPMPTTDSVLYTSHPKSKGKWINNNHSKSVGKTNTSECAFCHSPAHLLLDCPIRKCRRCGITHPRHYESDCPKNSKHTGSQNRTHAVAGPTIADTEVSTASSPDLMELMHHNQEFMEQIMSGAMGMNSPHSVASVRTADNTGLPVSFSGNVSTPHIQLPDVLNVPNLSLSLVLIAQLLESNLIILFHSSGCVVHDPKTKQILGLSRKVGRMIEVVYLRLPLPSSSLVASVSNTSSFELWHARLGHLSLARIKSLAHLGVLGNCVSTDNISCLSCKLGKHHALPFEMNEFNSPSSFDLIHSDVWGPTPHPSIGGTRYFVIFIDDHTCFTWI</sequence>
<protein>
    <submittedName>
        <fullName evidence="1">Uncharacterized protein</fullName>
    </submittedName>
</protein>
<name>A0ACB9CMQ9_ARCLA</name>
<evidence type="ECO:0000313" key="2">
    <source>
        <dbReference type="Proteomes" id="UP001055879"/>
    </source>
</evidence>
<keyword evidence="2" id="KW-1185">Reference proteome</keyword>
<comment type="caution">
    <text evidence="1">The sequence shown here is derived from an EMBL/GenBank/DDBJ whole genome shotgun (WGS) entry which is preliminary data.</text>
</comment>